<keyword evidence="13" id="KW-1185">Reference proteome</keyword>
<protein>
    <recommendedName>
        <fullName evidence="11">Elongation of very long chain fatty acids protein</fullName>
        <ecNumber evidence="11">2.3.1.199</ecNumber>
    </recommendedName>
    <alternativeName>
        <fullName evidence="11">Very-long-chain 3-oxoacyl-CoA synthase</fullName>
    </alternativeName>
</protein>
<feature type="transmembrane region" description="Helical" evidence="11">
    <location>
        <begin position="114"/>
        <end position="133"/>
    </location>
</feature>
<evidence type="ECO:0000256" key="9">
    <source>
        <dbReference type="ARBA" id="ARBA00023136"/>
    </source>
</evidence>
<name>A0ABR1CRC0_NECAM</name>
<gene>
    <name evidence="12" type="primary">Necator_chrIII.g9751</name>
    <name evidence="12" type="ORF">RB195_008986</name>
</gene>
<keyword evidence="4 11" id="KW-0808">Transferase</keyword>
<evidence type="ECO:0000313" key="13">
    <source>
        <dbReference type="Proteomes" id="UP001303046"/>
    </source>
</evidence>
<keyword evidence="10 11" id="KW-0275">Fatty acid biosynthesis</keyword>
<feature type="transmembrane region" description="Helical" evidence="11">
    <location>
        <begin position="145"/>
        <end position="164"/>
    </location>
</feature>
<evidence type="ECO:0000256" key="3">
    <source>
        <dbReference type="ARBA" id="ARBA00022516"/>
    </source>
</evidence>
<dbReference type="InterPro" id="IPR030457">
    <property type="entry name" value="ELO_CS"/>
</dbReference>
<dbReference type="Pfam" id="PF01151">
    <property type="entry name" value="ELO"/>
    <property type="match status" value="1"/>
</dbReference>
<evidence type="ECO:0000256" key="1">
    <source>
        <dbReference type="ARBA" id="ARBA00004141"/>
    </source>
</evidence>
<feature type="transmembrane region" description="Helical" evidence="11">
    <location>
        <begin position="54"/>
        <end position="77"/>
    </location>
</feature>
<keyword evidence="8 11" id="KW-0443">Lipid metabolism</keyword>
<comment type="catalytic activity">
    <reaction evidence="11">
        <text>a very-long-chain acyl-CoA + malonyl-CoA + H(+) = a very-long-chain 3-oxoacyl-CoA + CO2 + CoA</text>
        <dbReference type="Rhea" id="RHEA:32727"/>
        <dbReference type="ChEBI" id="CHEBI:15378"/>
        <dbReference type="ChEBI" id="CHEBI:16526"/>
        <dbReference type="ChEBI" id="CHEBI:57287"/>
        <dbReference type="ChEBI" id="CHEBI:57384"/>
        <dbReference type="ChEBI" id="CHEBI:90725"/>
        <dbReference type="ChEBI" id="CHEBI:90736"/>
        <dbReference type="EC" id="2.3.1.199"/>
    </reaction>
</comment>
<keyword evidence="9 11" id="KW-0472">Membrane</keyword>
<keyword evidence="5 11" id="KW-0812">Transmembrane</keyword>
<comment type="caution">
    <text evidence="12">The sequence shown here is derived from an EMBL/GenBank/DDBJ whole genome shotgun (WGS) entry which is preliminary data.</text>
</comment>
<dbReference type="PROSITE" id="PS01188">
    <property type="entry name" value="ELO"/>
    <property type="match status" value="1"/>
</dbReference>
<keyword evidence="6 11" id="KW-0276">Fatty acid metabolism</keyword>
<accession>A0ABR1CRC0</accession>
<feature type="transmembrane region" description="Helical" evidence="11">
    <location>
        <begin position="84"/>
        <end position="102"/>
    </location>
</feature>
<reference evidence="12 13" key="1">
    <citation type="submission" date="2023-08" db="EMBL/GenBank/DDBJ databases">
        <title>A Necator americanus chromosomal reference genome.</title>
        <authorList>
            <person name="Ilik V."/>
            <person name="Petrzelkova K.J."/>
            <person name="Pardy F."/>
            <person name="Fuh T."/>
            <person name="Niatou-Singa F.S."/>
            <person name="Gouil Q."/>
            <person name="Baker L."/>
            <person name="Ritchie M.E."/>
            <person name="Jex A.R."/>
            <person name="Gazzola D."/>
            <person name="Li H."/>
            <person name="Toshio Fujiwara R."/>
            <person name="Zhan B."/>
            <person name="Aroian R.V."/>
            <person name="Pafco B."/>
            <person name="Schwarz E.M."/>
        </authorList>
    </citation>
    <scope>NUCLEOTIDE SEQUENCE [LARGE SCALE GENOMIC DNA]</scope>
    <source>
        <strain evidence="12 13">Aroian</strain>
        <tissue evidence="12">Whole animal</tissue>
    </source>
</reference>
<comment type="subcellular location">
    <subcellularLocation>
        <location evidence="1">Membrane</location>
        <topology evidence="1">Multi-pass membrane protein</topology>
    </subcellularLocation>
</comment>
<evidence type="ECO:0000256" key="2">
    <source>
        <dbReference type="ARBA" id="ARBA00005194"/>
    </source>
</evidence>
<evidence type="ECO:0000256" key="6">
    <source>
        <dbReference type="ARBA" id="ARBA00022832"/>
    </source>
</evidence>
<evidence type="ECO:0000313" key="12">
    <source>
        <dbReference type="EMBL" id="KAK6740864.1"/>
    </source>
</evidence>
<keyword evidence="3 11" id="KW-0444">Lipid biosynthesis</keyword>
<dbReference type="EC" id="2.3.1.199" evidence="11"/>
<dbReference type="PANTHER" id="PTHR11157:SF156">
    <property type="entry name" value="FATTY ACID ELONGATION PROTEIN 4-RELATED"/>
    <property type="match status" value="1"/>
</dbReference>
<proteinExistence type="inferred from homology"/>
<dbReference type="InterPro" id="IPR002076">
    <property type="entry name" value="ELO_fam"/>
</dbReference>
<dbReference type="Proteomes" id="UP001303046">
    <property type="component" value="Unassembled WGS sequence"/>
</dbReference>
<evidence type="ECO:0000256" key="10">
    <source>
        <dbReference type="ARBA" id="ARBA00023160"/>
    </source>
</evidence>
<comment type="similarity">
    <text evidence="11">Belongs to the ELO family.</text>
</comment>
<evidence type="ECO:0000256" key="5">
    <source>
        <dbReference type="ARBA" id="ARBA00022692"/>
    </source>
</evidence>
<comment type="pathway">
    <text evidence="2">Lipid metabolism; fatty acid biosynthesis.</text>
</comment>
<organism evidence="12 13">
    <name type="scientific">Necator americanus</name>
    <name type="common">Human hookworm</name>
    <dbReference type="NCBI Taxonomy" id="51031"/>
    <lineage>
        <taxon>Eukaryota</taxon>
        <taxon>Metazoa</taxon>
        <taxon>Ecdysozoa</taxon>
        <taxon>Nematoda</taxon>
        <taxon>Chromadorea</taxon>
        <taxon>Rhabditida</taxon>
        <taxon>Rhabditina</taxon>
        <taxon>Rhabditomorpha</taxon>
        <taxon>Strongyloidea</taxon>
        <taxon>Ancylostomatidae</taxon>
        <taxon>Bunostominae</taxon>
        <taxon>Necator</taxon>
    </lineage>
</organism>
<dbReference type="PANTHER" id="PTHR11157">
    <property type="entry name" value="FATTY ACID ACYL TRANSFERASE-RELATED"/>
    <property type="match status" value="1"/>
</dbReference>
<keyword evidence="7 11" id="KW-1133">Transmembrane helix</keyword>
<dbReference type="EMBL" id="JAVFWL010000003">
    <property type="protein sequence ID" value="KAK6740864.1"/>
    <property type="molecule type" value="Genomic_DNA"/>
</dbReference>
<evidence type="ECO:0000256" key="8">
    <source>
        <dbReference type="ARBA" id="ARBA00023098"/>
    </source>
</evidence>
<sequence>MIYTQQYSFAGTLSDECVLPATPPPVEQHDILYTIYNRGLLKSLCSASDPHDVAAFWILLFTLSKVVELGDTLFIVLRKKPLIFLHYYHHAAVLIYALHSAAEHSNPGRTFVFMNYFAHSCMYTYFALTVFGVRVPRWISMSVTIIQTIQMLAGVAITFIIYRVKTEEWMPCQQSMGNLYLAFVLYTTFAVLFLHFFYQAYIVKSKRKTRTE</sequence>
<evidence type="ECO:0000256" key="11">
    <source>
        <dbReference type="RuleBase" id="RU361115"/>
    </source>
</evidence>
<evidence type="ECO:0000256" key="4">
    <source>
        <dbReference type="ARBA" id="ARBA00022679"/>
    </source>
</evidence>
<evidence type="ECO:0000256" key="7">
    <source>
        <dbReference type="ARBA" id="ARBA00022989"/>
    </source>
</evidence>
<feature type="transmembrane region" description="Helical" evidence="11">
    <location>
        <begin position="179"/>
        <end position="198"/>
    </location>
</feature>